<dbReference type="SUPFAM" id="SSF49313">
    <property type="entry name" value="Cadherin-like"/>
    <property type="match status" value="2"/>
</dbReference>
<dbReference type="SMART" id="SM00869">
    <property type="entry name" value="Autotransporter"/>
    <property type="match status" value="1"/>
</dbReference>
<dbReference type="InterPro" id="IPR025883">
    <property type="entry name" value="Cadherin-like_domain"/>
</dbReference>
<dbReference type="PANTHER" id="PTHR37494:SF1">
    <property type="entry name" value="STAPHYLOCOCCUS AUREUS SURFACE PROTEIN A"/>
    <property type="match status" value="1"/>
</dbReference>
<proteinExistence type="predicted"/>
<name>A0ABW4M8L5_9HYPH</name>
<keyword evidence="3" id="KW-1185">Reference proteome</keyword>
<dbReference type="PROSITE" id="PS51208">
    <property type="entry name" value="AUTOTRANSPORTER"/>
    <property type="match status" value="1"/>
</dbReference>
<organism evidence="2 3">
    <name type="scientific">Rhizobium helianthi</name>
    <dbReference type="NCBI Taxonomy" id="1132695"/>
    <lineage>
        <taxon>Bacteria</taxon>
        <taxon>Pseudomonadati</taxon>
        <taxon>Pseudomonadota</taxon>
        <taxon>Alphaproteobacteria</taxon>
        <taxon>Hyphomicrobiales</taxon>
        <taxon>Rhizobiaceae</taxon>
        <taxon>Rhizobium/Agrobacterium group</taxon>
        <taxon>Rhizobium</taxon>
    </lineage>
</organism>
<evidence type="ECO:0000313" key="3">
    <source>
        <dbReference type="Proteomes" id="UP001597322"/>
    </source>
</evidence>
<dbReference type="Pfam" id="PF05345">
    <property type="entry name" value="He_PIG"/>
    <property type="match status" value="2"/>
</dbReference>
<dbReference type="Pfam" id="PF12733">
    <property type="entry name" value="Cadherin-like"/>
    <property type="match status" value="1"/>
</dbReference>
<dbReference type="Pfam" id="PF03797">
    <property type="entry name" value="Autotransporter"/>
    <property type="match status" value="1"/>
</dbReference>
<accession>A0ABW4M8L5</accession>
<dbReference type="Gene3D" id="2.60.40.10">
    <property type="entry name" value="Immunoglobulins"/>
    <property type="match status" value="2"/>
</dbReference>
<dbReference type="Gene3D" id="2.40.128.130">
    <property type="entry name" value="Autotransporter beta-domain"/>
    <property type="match status" value="1"/>
</dbReference>
<feature type="domain" description="Autotransporter" evidence="1">
    <location>
        <begin position="414"/>
        <end position="669"/>
    </location>
</feature>
<protein>
    <submittedName>
        <fullName evidence="2">Ig domain-containing protein</fullName>
    </submittedName>
</protein>
<evidence type="ECO:0000259" key="1">
    <source>
        <dbReference type="PROSITE" id="PS51208"/>
    </source>
</evidence>
<comment type="caution">
    <text evidence="2">The sequence shown here is derived from an EMBL/GenBank/DDBJ whole genome shotgun (WGS) entry which is preliminary data.</text>
</comment>
<sequence>ATATMTVNGAAATSGSPASVNLNVGSNTITVVVTAQDGTTTKTYTVTVTRAAATAVALSPAAGALPSGSVNLAYSQSFSASGGTAPYSYAVTNGSLPSGLSLTGTGTLAGTPSAAGSFSFTITATDASNTPTSANYSLQIGNAAAGLVLSPNGGNLENAMAGEAYRQSISVASPAGGLVYSVTSGTLPNGLVLNASTGELNGPLAANTEGDYQFSIQARDNNGNIGAATFSLTVKPRAVTVTDKQLDVPPGSTPVDVALHRGATGGPFAAADLTFVEPSNAGTARIIQGQFAQAGPVAPVGWYLQFTPNPAYSGRARVGFRLTSALGVSNTGVVTYNLGYNPAEVVDFVDGLVRDFVRTRQSMIASTMKVPGLLERRRMEAATDPITTRILPSKDGVTLGLSTSLAQMESARDAADGIGGGYSSPFNIWFDSTFLAHNREENGDRWGNFAMISAGADYLLSEKLLVGLSFHYDRMVDPTDQDATLTGNGWFLGPYISTEIGKGVYWNASGLYGGSVNDIDTSFWDGDFDTKRWMFDTSLTGQWLLDDTTMLSPKLRAVYLSEDVKNYTVSNSPGDKLAIEGFNTEQFRVSLGAEISRSFVLENDMSLTPRLGVTGGMSALDGSGAFAQVAAGLSLETVTTWSLDLDLLFNMEGDGEKSAGARARVRGRF</sequence>
<dbReference type="SUPFAM" id="SSF103515">
    <property type="entry name" value="Autotransporter"/>
    <property type="match status" value="1"/>
</dbReference>
<gene>
    <name evidence="2" type="ORF">ACFSE1_18715</name>
</gene>
<dbReference type="InterPro" id="IPR005546">
    <property type="entry name" value="Autotransporte_beta"/>
</dbReference>
<dbReference type="Proteomes" id="UP001597322">
    <property type="component" value="Unassembled WGS sequence"/>
</dbReference>
<feature type="non-terminal residue" evidence="2">
    <location>
        <position position="1"/>
    </location>
</feature>
<dbReference type="EMBL" id="JBHUEQ010000039">
    <property type="protein sequence ID" value="MFD1747507.1"/>
    <property type="molecule type" value="Genomic_DNA"/>
</dbReference>
<dbReference type="InterPro" id="IPR013783">
    <property type="entry name" value="Ig-like_fold"/>
</dbReference>
<dbReference type="InterPro" id="IPR036709">
    <property type="entry name" value="Autotransporte_beta_dom_sf"/>
</dbReference>
<dbReference type="CDD" id="cd11304">
    <property type="entry name" value="Cadherin_repeat"/>
    <property type="match status" value="1"/>
</dbReference>
<evidence type="ECO:0000313" key="2">
    <source>
        <dbReference type="EMBL" id="MFD1747507.1"/>
    </source>
</evidence>
<dbReference type="PANTHER" id="PTHR37494">
    <property type="entry name" value="HEMAGGLUTININ"/>
    <property type="match status" value="1"/>
</dbReference>
<dbReference type="RefSeq" id="WP_377404911.1">
    <property type="nucleotide sequence ID" value="NZ_JBHUEQ010000039.1"/>
</dbReference>
<dbReference type="InterPro" id="IPR015919">
    <property type="entry name" value="Cadherin-like_sf"/>
</dbReference>
<reference evidence="3" key="1">
    <citation type="journal article" date="2019" name="Int. J. Syst. Evol. Microbiol.">
        <title>The Global Catalogue of Microorganisms (GCM) 10K type strain sequencing project: providing services to taxonomists for standard genome sequencing and annotation.</title>
        <authorList>
            <consortium name="The Broad Institute Genomics Platform"/>
            <consortium name="The Broad Institute Genome Sequencing Center for Infectious Disease"/>
            <person name="Wu L."/>
            <person name="Ma J."/>
        </authorList>
    </citation>
    <scope>NUCLEOTIDE SEQUENCE [LARGE SCALE GENOMIC DNA]</scope>
    <source>
        <strain evidence="3">CG52</strain>
    </source>
</reference>